<evidence type="ECO:0000313" key="1">
    <source>
        <dbReference type="EMBL" id="MBW94522.1"/>
    </source>
</evidence>
<dbReference type="EMBL" id="GGEC01014039">
    <property type="protein sequence ID" value="MBW94522.1"/>
    <property type="molecule type" value="Transcribed_RNA"/>
</dbReference>
<reference evidence="1" key="1">
    <citation type="submission" date="2018-02" db="EMBL/GenBank/DDBJ databases">
        <title>Rhizophora mucronata_Transcriptome.</title>
        <authorList>
            <person name="Meera S.P."/>
            <person name="Sreeshan A."/>
            <person name="Augustine A."/>
        </authorList>
    </citation>
    <scope>NUCLEOTIDE SEQUENCE</scope>
    <source>
        <tissue evidence="1">Leaf</tissue>
    </source>
</reference>
<name>A0A2P2JM31_RHIMU</name>
<proteinExistence type="predicted"/>
<dbReference type="EMBL" id="GGEC01014040">
    <property type="protein sequence ID" value="MBW94523.1"/>
    <property type="molecule type" value="Transcribed_RNA"/>
</dbReference>
<organism evidence="1">
    <name type="scientific">Rhizophora mucronata</name>
    <name type="common">Asiatic mangrove</name>
    <dbReference type="NCBI Taxonomy" id="61149"/>
    <lineage>
        <taxon>Eukaryota</taxon>
        <taxon>Viridiplantae</taxon>
        <taxon>Streptophyta</taxon>
        <taxon>Embryophyta</taxon>
        <taxon>Tracheophyta</taxon>
        <taxon>Spermatophyta</taxon>
        <taxon>Magnoliopsida</taxon>
        <taxon>eudicotyledons</taxon>
        <taxon>Gunneridae</taxon>
        <taxon>Pentapetalae</taxon>
        <taxon>rosids</taxon>
        <taxon>fabids</taxon>
        <taxon>Malpighiales</taxon>
        <taxon>Rhizophoraceae</taxon>
        <taxon>Rhizophora</taxon>
    </lineage>
</organism>
<sequence length="84" mass="9301">MNSAYASQLLPFDINVIIFLLLQKNQQHSSQANANNINNHAEGFKLYANSSIQSIISDGTNADLARFAKIPDPKTHPYQNLGPF</sequence>
<dbReference type="AlphaFoldDB" id="A0A2P2JM31"/>
<protein>
    <submittedName>
        <fullName evidence="1">Uncharacterized protein</fullName>
    </submittedName>
</protein>
<accession>A0A2P2JM31</accession>